<dbReference type="Pfam" id="PF00994">
    <property type="entry name" value="MoCF_biosynth"/>
    <property type="match status" value="1"/>
</dbReference>
<protein>
    <recommendedName>
        <fullName evidence="6">Molybdopterin molybdenumtransferase</fullName>
        <ecNumber evidence="6">2.10.1.1</ecNumber>
    </recommendedName>
</protein>
<dbReference type="Pfam" id="PF03454">
    <property type="entry name" value="MoeA_C"/>
    <property type="match status" value="1"/>
</dbReference>
<dbReference type="SMART" id="SM00852">
    <property type="entry name" value="MoCF_biosynth"/>
    <property type="match status" value="1"/>
</dbReference>
<evidence type="ECO:0000313" key="9">
    <source>
        <dbReference type="Proteomes" id="UP000600865"/>
    </source>
</evidence>
<dbReference type="AlphaFoldDB" id="A0A918KJ31"/>
<dbReference type="SUPFAM" id="SSF63882">
    <property type="entry name" value="MoeA N-terminal region -like"/>
    <property type="match status" value="1"/>
</dbReference>
<feature type="domain" description="MoaB/Mog" evidence="7">
    <location>
        <begin position="183"/>
        <end position="320"/>
    </location>
</feature>
<comment type="caution">
    <text evidence="8">The sequence shown here is derived from an EMBL/GenBank/DDBJ whole genome shotgun (WGS) entry which is preliminary data.</text>
</comment>
<proteinExistence type="inferred from homology"/>
<comment type="cofactor">
    <cofactor evidence="6">
        <name>Mg(2+)</name>
        <dbReference type="ChEBI" id="CHEBI:18420"/>
    </cofactor>
</comment>
<reference evidence="8 9" key="1">
    <citation type="journal article" date="2014" name="Int. J. Syst. Evol. Microbiol.">
        <title>Complete genome sequence of Corynebacterium casei LMG S-19264T (=DSM 44701T), isolated from a smear-ripened cheese.</title>
        <authorList>
            <consortium name="US DOE Joint Genome Institute (JGI-PGF)"/>
            <person name="Walter F."/>
            <person name="Albersmeier A."/>
            <person name="Kalinowski J."/>
            <person name="Ruckert C."/>
        </authorList>
    </citation>
    <scope>NUCLEOTIDE SEQUENCE [LARGE SCALE GENOMIC DNA]</scope>
    <source>
        <strain evidence="8 9">KCTC 23968</strain>
    </source>
</reference>
<keyword evidence="6" id="KW-0460">Magnesium</keyword>
<dbReference type="Gene3D" id="2.170.190.11">
    <property type="entry name" value="Molybdopterin biosynthesis moea protein, domain 3"/>
    <property type="match status" value="1"/>
</dbReference>
<dbReference type="InterPro" id="IPR036135">
    <property type="entry name" value="MoeA_linker/N_sf"/>
</dbReference>
<keyword evidence="9" id="KW-1185">Reference proteome</keyword>
<gene>
    <name evidence="8" type="primary">moeA</name>
    <name evidence="8" type="ORF">GCM10011309_10940</name>
</gene>
<accession>A0A918KJ31</accession>
<dbReference type="Gene3D" id="3.40.980.10">
    <property type="entry name" value="MoaB/Mog-like domain"/>
    <property type="match status" value="1"/>
</dbReference>
<dbReference type="Gene3D" id="2.40.340.10">
    <property type="entry name" value="MoeA, C-terminal, domain IV"/>
    <property type="match status" value="1"/>
</dbReference>
<comment type="similarity">
    <text evidence="3 6">Belongs to the MoeA family.</text>
</comment>
<evidence type="ECO:0000256" key="4">
    <source>
        <dbReference type="ARBA" id="ARBA00023150"/>
    </source>
</evidence>
<comment type="function">
    <text evidence="1 6">Catalyzes the insertion of molybdate into adenylated molybdopterin with the concomitant release of AMP.</text>
</comment>
<dbReference type="PANTHER" id="PTHR10192:SF5">
    <property type="entry name" value="GEPHYRIN"/>
    <property type="match status" value="1"/>
</dbReference>
<evidence type="ECO:0000256" key="6">
    <source>
        <dbReference type="RuleBase" id="RU365090"/>
    </source>
</evidence>
<dbReference type="InterPro" id="IPR001453">
    <property type="entry name" value="MoaB/Mog_dom"/>
</dbReference>
<dbReference type="GO" id="GO:0046872">
    <property type="term" value="F:metal ion binding"/>
    <property type="evidence" value="ECO:0007669"/>
    <property type="project" value="UniProtKB-UniRule"/>
</dbReference>
<organism evidence="8 9">
    <name type="scientific">Litorimonas cladophorae</name>
    <dbReference type="NCBI Taxonomy" id="1220491"/>
    <lineage>
        <taxon>Bacteria</taxon>
        <taxon>Pseudomonadati</taxon>
        <taxon>Pseudomonadota</taxon>
        <taxon>Alphaproteobacteria</taxon>
        <taxon>Maricaulales</taxon>
        <taxon>Robiginitomaculaceae</taxon>
    </lineage>
</organism>
<dbReference type="InterPro" id="IPR005110">
    <property type="entry name" value="MoeA_linker/N"/>
</dbReference>
<dbReference type="SUPFAM" id="SSF63867">
    <property type="entry name" value="MoeA C-terminal domain-like"/>
    <property type="match status" value="1"/>
</dbReference>
<keyword evidence="4 6" id="KW-0501">Molybdenum cofactor biosynthesis</keyword>
<evidence type="ECO:0000256" key="5">
    <source>
        <dbReference type="ARBA" id="ARBA00047317"/>
    </source>
</evidence>
<dbReference type="InterPro" id="IPR038987">
    <property type="entry name" value="MoeA-like"/>
</dbReference>
<keyword evidence="6" id="KW-0500">Molybdenum</keyword>
<dbReference type="Proteomes" id="UP000600865">
    <property type="component" value="Unassembled WGS sequence"/>
</dbReference>
<dbReference type="PANTHER" id="PTHR10192">
    <property type="entry name" value="MOLYBDOPTERIN BIOSYNTHESIS PROTEIN"/>
    <property type="match status" value="1"/>
</dbReference>
<dbReference type="EC" id="2.10.1.1" evidence="6"/>
<dbReference type="EMBL" id="BMYV01000001">
    <property type="protein sequence ID" value="GGX62777.1"/>
    <property type="molecule type" value="Genomic_DNA"/>
</dbReference>
<keyword evidence="6" id="KW-0479">Metal-binding</keyword>
<dbReference type="CDD" id="cd00887">
    <property type="entry name" value="MoeA"/>
    <property type="match status" value="1"/>
</dbReference>
<evidence type="ECO:0000256" key="1">
    <source>
        <dbReference type="ARBA" id="ARBA00002901"/>
    </source>
</evidence>
<dbReference type="RefSeq" id="WP_189582412.1">
    <property type="nucleotide sequence ID" value="NZ_BMYV01000001.1"/>
</dbReference>
<keyword evidence="6" id="KW-0808">Transferase</keyword>
<dbReference type="GO" id="GO:0005829">
    <property type="term" value="C:cytosol"/>
    <property type="evidence" value="ECO:0007669"/>
    <property type="project" value="TreeGrafter"/>
</dbReference>
<comment type="pathway">
    <text evidence="2 6">Cofactor biosynthesis; molybdopterin biosynthesis.</text>
</comment>
<dbReference type="InterPro" id="IPR036425">
    <property type="entry name" value="MoaB/Mog-like_dom_sf"/>
</dbReference>
<evidence type="ECO:0000313" key="8">
    <source>
        <dbReference type="EMBL" id="GGX62777.1"/>
    </source>
</evidence>
<dbReference type="Pfam" id="PF03453">
    <property type="entry name" value="MoeA_N"/>
    <property type="match status" value="1"/>
</dbReference>
<dbReference type="GO" id="GO:0006777">
    <property type="term" value="P:Mo-molybdopterin cofactor biosynthetic process"/>
    <property type="evidence" value="ECO:0007669"/>
    <property type="project" value="UniProtKB-UniRule"/>
</dbReference>
<dbReference type="InterPro" id="IPR005111">
    <property type="entry name" value="MoeA_C_domain_IV"/>
</dbReference>
<evidence type="ECO:0000256" key="3">
    <source>
        <dbReference type="ARBA" id="ARBA00010763"/>
    </source>
</evidence>
<comment type="catalytic activity">
    <reaction evidence="5">
        <text>adenylyl-molybdopterin + molybdate = Mo-molybdopterin + AMP + H(+)</text>
        <dbReference type="Rhea" id="RHEA:35047"/>
        <dbReference type="ChEBI" id="CHEBI:15378"/>
        <dbReference type="ChEBI" id="CHEBI:36264"/>
        <dbReference type="ChEBI" id="CHEBI:62727"/>
        <dbReference type="ChEBI" id="CHEBI:71302"/>
        <dbReference type="ChEBI" id="CHEBI:456215"/>
        <dbReference type="EC" id="2.10.1.1"/>
    </reaction>
</comment>
<dbReference type="SUPFAM" id="SSF53218">
    <property type="entry name" value="Molybdenum cofactor biosynthesis proteins"/>
    <property type="match status" value="1"/>
</dbReference>
<evidence type="ECO:0000259" key="7">
    <source>
        <dbReference type="SMART" id="SM00852"/>
    </source>
</evidence>
<dbReference type="GO" id="GO:0061599">
    <property type="term" value="F:molybdopterin molybdotransferase activity"/>
    <property type="evidence" value="ECO:0007669"/>
    <property type="project" value="UniProtKB-UniRule"/>
</dbReference>
<dbReference type="Gene3D" id="3.90.105.10">
    <property type="entry name" value="Molybdopterin biosynthesis moea protein, domain 2"/>
    <property type="match status" value="1"/>
</dbReference>
<sequence length="404" mass="43510">MRRRLQATDFKMISVSDALLLIDQHRPDFGAETVSVNDAFGRVTAKDIFAGLDMPPFKSSSMDGYAVQACKLGETLRLIGEASAGIPFGSDVEAGEAVKISTGAIAPNGTDRILRKEQAVLKDSWVTVRRAPRADAFIRPRASDFPKGKLLVSKGERLNPAHLTLCAAANHATVDVKRKPKVALMSSGNELRALGSDILHGEIFSANAVGLKAALEAWGADVTDLGIVRDDEAEIREKLKQLQGFDIVIPIGGASVGDHDLLRPAFRAAGYDSLFESVAMKPGKPCWMMRKASQIILGLPGNPASTFVGAHVFLRPLLGLPNVFTTVVLAEALDENGPRETYLRATISNRDGVMMAAPYPVQDSYRLLPQATSNSLLRIPAMGGPYKVGQKIQALNLHGRGCFW</sequence>
<evidence type="ECO:0000256" key="2">
    <source>
        <dbReference type="ARBA" id="ARBA00005046"/>
    </source>
</evidence>
<name>A0A918KJ31_9PROT</name>
<dbReference type="InterPro" id="IPR036688">
    <property type="entry name" value="MoeA_C_domain_IV_sf"/>
</dbReference>